<feature type="chain" id="PRO_5008590173" evidence="1">
    <location>
        <begin position="25"/>
        <end position="322"/>
    </location>
</feature>
<protein>
    <submittedName>
        <fullName evidence="3">Hydrolase</fullName>
    </submittedName>
</protein>
<dbReference type="RefSeq" id="WP_083956413.1">
    <property type="nucleotide sequence ID" value="NZ_LUTU01000008.1"/>
</dbReference>
<dbReference type="SUPFAM" id="SSF53474">
    <property type="entry name" value="alpha/beta-Hydrolases"/>
    <property type="match status" value="1"/>
</dbReference>
<keyword evidence="3" id="KW-0378">Hydrolase</keyword>
<dbReference type="Pfam" id="PF12146">
    <property type="entry name" value="Hydrolase_4"/>
    <property type="match status" value="1"/>
</dbReference>
<dbReference type="AlphaFoldDB" id="A0A1B6VJS3"/>
<dbReference type="GO" id="GO:0052689">
    <property type="term" value="F:carboxylic ester hydrolase activity"/>
    <property type="evidence" value="ECO:0007669"/>
    <property type="project" value="TreeGrafter"/>
</dbReference>
<dbReference type="PATRIC" id="fig|38307.3.peg.2131"/>
<gene>
    <name evidence="3" type="ORF">A0123_02062</name>
</gene>
<accession>A0A1B6VJS3</accession>
<feature type="domain" description="Serine aminopeptidase S33" evidence="2">
    <location>
        <begin position="79"/>
        <end position="283"/>
    </location>
</feature>
<reference evidence="3 4" key="1">
    <citation type="submission" date="2016-03" db="EMBL/GenBank/DDBJ databases">
        <title>Draft genome sequence of Gluconobacter cerinus strain CECT 9110.</title>
        <authorList>
            <person name="Sainz F."/>
            <person name="Mas A."/>
            <person name="Torija M.J."/>
        </authorList>
    </citation>
    <scope>NUCLEOTIDE SEQUENCE [LARGE SCALE GENOMIC DNA]</scope>
    <source>
        <strain evidence="3 4">CECT 9110</strain>
    </source>
</reference>
<dbReference type="InterPro" id="IPR022742">
    <property type="entry name" value="Hydrolase_4"/>
</dbReference>
<name>A0A1B6VJS3_9PROT</name>
<dbReference type="PANTHER" id="PTHR43265:SF1">
    <property type="entry name" value="ESTERASE ESTD"/>
    <property type="match status" value="1"/>
</dbReference>
<dbReference type="EMBL" id="LUTU01000008">
    <property type="protein sequence ID" value="OAJ67462.1"/>
    <property type="molecule type" value="Genomic_DNA"/>
</dbReference>
<evidence type="ECO:0000313" key="3">
    <source>
        <dbReference type="EMBL" id="OAJ67462.1"/>
    </source>
</evidence>
<feature type="signal peptide" evidence="1">
    <location>
        <begin position="1"/>
        <end position="24"/>
    </location>
</feature>
<dbReference type="InterPro" id="IPR053145">
    <property type="entry name" value="AB_hydrolase_Est10"/>
</dbReference>
<dbReference type="InterPro" id="IPR029058">
    <property type="entry name" value="AB_hydrolase_fold"/>
</dbReference>
<evidence type="ECO:0000259" key="2">
    <source>
        <dbReference type="Pfam" id="PF12146"/>
    </source>
</evidence>
<evidence type="ECO:0000256" key="1">
    <source>
        <dbReference type="SAM" id="SignalP"/>
    </source>
</evidence>
<evidence type="ECO:0000313" key="4">
    <source>
        <dbReference type="Proteomes" id="UP000077786"/>
    </source>
</evidence>
<keyword evidence="1" id="KW-0732">Signal</keyword>
<organism evidence="3 4">
    <name type="scientific">Gluconobacter cerinus</name>
    <dbReference type="NCBI Taxonomy" id="38307"/>
    <lineage>
        <taxon>Bacteria</taxon>
        <taxon>Pseudomonadati</taxon>
        <taxon>Pseudomonadota</taxon>
        <taxon>Alphaproteobacteria</taxon>
        <taxon>Acetobacterales</taxon>
        <taxon>Acetobacteraceae</taxon>
        <taxon>Gluconobacter</taxon>
    </lineage>
</organism>
<dbReference type="Gene3D" id="3.40.50.1820">
    <property type="entry name" value="alpha/beta hydrolase"/>
    <property type="match status" value="1"/>
</dbReference>
<dbReference type="Proteomes" id="UP000077786">
    <property type="component" value="Unassembled WGS sequence"/>
</dbReference>
<comment type="caution">
    <text evidence="3">The sequence shown here is derived from an EMBL/GenBank/DDBJ whole genome shotgun (WGS) entry which is preliminary data.</text>
</comment>
<sequence>MMPVFLRSFALLAAVVLGTGLSQAATERGLEAPGPLGPLSGTYLDAGKTAPVLLLVPGSGPTDRNGDSASGLKPGTLKLLAEGLAGRGISTVRVDKRGMFGSARAVANGNHVTIQDYVTDVQNWISVIRKETGARCVWLGGHSEGALVVLAASQHSQGVCGLILLSGQGRPMGELIRAQLHANPRAQTVLPQIDSTIDALEAGHRVDPLTIHPGLQALFNADVQGYLIDVMRYDPAALLKAYHGPVLLVQGGKDHQISPTEDLPLLQAADPRATTVYLPSASHFLTDMPGVDSKTMTGAGLPSFGPLDPDLVPHVAEFVLGH</sequence>
<proteinExistence type="predicted"/>
<dbReference type="PANTHER" id="PTHR43265">
    <property type="entry name" value="ESTERASE ESTD"/>
    <property type="match status" value="1"/>
</dbReference>